<dbReference type="SUPFAM" id="SSF51905">
    <property type="entry name" value="FAD/NAD(P)-binding domain"/>
    <property type="match status" value="1"/>
</dbReference>
<accession>A0AAE0K815</accession>
<keyword evidence="3" id="KW-0560">Oxidoreductase</keyword>
<evidence type="ECO:0000256" key="2">
    <source>
        <dbReference type="ARBA" id="ARBA00022827"/>
    </source>
</evidence>
<evidence type="ECO:0000256" key="1">
    <source>
        <dbReference type="ARBA" id="ARBA00022630"/>
    </source>
</evidence>
<protein>
    <submittedName>
        <fullName evidence="4">Cofactor FMO1 FAD enzyme</fullName>
    </submittedName>
</protein>
<organism evidence="4 5">
    <name type="scientific">Lasiosphaeria ovina</name>
    <dbReference type="NCBI Taxonomy" id="92902"/>
    <lineage>
        <taxon>Eukaryota</taxon>
        <taxon>Fungi</taxon>
        <taxon>Dikarya</taxon>
        <taxon>Ascomycota</taxon>
        <taxon>Pezizomycotina</taxon>
        <taxon>Sordariomycetes</taxon>
        <taxon>Sordariomycetidae</taxon>
        <taxon>Sordariales</taxon>
        <taxon>Lasiosphaeriaceae</taxon>
        <taxon>Lasiosphaeria</taxon>
    </lineage>
</organism>
<dbReference type="Gene3D" id="3.50.50.60">
    <property type="entry name" value="FAD/NAD(P)-binding domain"/>
    <property type="match status" value="1"/>
</dbReference>
<comment type="caution">
    <text evidence="4">The sequence shown here is derived from an EMBL/GenBank/DDBJ whole genome shotgun (WGS) entry which is preliminary data.</text>
</comment>
<evidence type="ECO:0000313" key="4">
    <source>
        <dbReference type="EMBL" id="KAK3371075.1"/>
    </source>
</evidence>
<dbReference type="GO" id="GO:0016491">
    <property type="term" value="F:oxidoreductase activity"/>
    <property type="evidence" value="ECO:0007669"/>
    <property type="project" value="UniProtKB-KW"/>
</dbReference>
<dbReference type="Pfam" id="PF13738">
    <property type="entry name" value="Pyr_redox_3"/>
    <property type="match status" value="1"/>
</dbReference>
<dbReference type="InterPro" id="IPR036188">
    <property type="entry name" value="FAD/NAD-bd_sf"/>
</dbReference>
<evidence type="ECO:0000313" key="5">
    <source>
        <dbReference type="Proteomes" id="UP001287356"/>
    </source>
</evidence>
<dbReference type="AlphaFoldDB" id="A0AAE0K815"/>
<dbReference type="Proteomes" id="UP001287356">
    <property type="component" value="Unassembled WGS sequence"/>
</dbReference>
<gene>
    <name evidence="4" type="ORF">B0T24DRAFT_305026</name>
</gene>
<evidence type="ECO:0000256" key="3">
    <source>
        <dbReference type="ARBA" id="ARBA00023002"/>
    </source>
</evidence>
<dbReference type="PANTHER" id="PTHR23023">
    <property type="entry name" value="DIMETHYLANILINE MONOOXYGENASE"/>
    <property type="match status" value="1"/>
</dbReference>
<dbReference type="InterPro" id="IPR050346">
    <property type="entry name" value="FMO-like"/>
</dbReference>
<reference evidence="4" key="2">
    <citation type="submission" date="2023-06" db="EMBL/GenBank/DDBJ databases">
        <authorList>
            <consortium name="Lawrence Berkeley National Laboratory"/>
            <person name="Haridas S."/>
            <person name="Hensen N."/>
            <person name="Bonometti L."/>
            <person name="Westerberg I."/>
            <person name="Brannstrom I.O."/>
            <person name="Guillou S."/>
            <person name="Cros-Aarteil S."/>
            <person name="Calhoun S."/>
            <person name="Kuo A."/>
            <person name="Mondo S."/>
            <person name="Pangilinan J."/>
            <person name="Riley R."/>
            <person name="Labutti K."/>
            <person name="Andreopoulos B."/>
            <person name="Lipzen A."/>
            <person name="Chen C."/>
            <person name="Yanf M."/>
            <person name="Daum C."/>
            <person name="Ng V."/>
            <person name="Clum A."/>
            <person name="Steindorff A."/>
            <person name="Ohm R."/>
            <person name="Martin F."/>
            <person name="Silar P."/>
            <person name="Natvig D."/>
            <person name="Lalanne C."/>
            <person name="Gautier V."/>
            <person name="Ament-Velasquez S.L."/>
            <person name="Kruys A."/>
            <person name="Hutchinson M.I."/>
            <person name="Powell A.J."/>
            <person name="Barry K."/>
            <person name="Miller A.N."/>
            <person name="Grigoriev I.V."/>
            <person name="Debuchy R."/>
            <person name="Gladieux P."/>
            <person name="Thoren M.H."/>
            <person name="Johannesson H."/>
        </authorList>
    </citation>
    <scope>NUCLEOTIDE SEQUENCE</scope>
    <source>
        <strain evidence="4">CBS 958.72</strain>
    </source>
</reference>
<proteinExistence type="predicted"/>
<keyword evidence="2" id="KW-0274">FAD</keyword>
<sequence length="600" mass="65413">MIDILIIGAGPSGLCTAKTLLQQDAAAKVVLIDGRATAGGVWAREKLYPTLRTNNLFTSLDFTDFPMDAARFGVGPGQHITGDQMHAYLTAYAEHFGIADKIRFNTKAVNVRRRDGNGAAAGGGGWDVELEGGEVLQCRKLVVATGVLNEPSLPRIDGIESFGAPFLHSCDLGPQAHTLTEDPQISTVAVLGGGKSAYDAVYLAATSGHRVEWIIRRSGRGPSWVFPTHTMLGPVRAWREQLVLRRVLSFMSPCVFPDLSGLGWLRRFLHTSAVGRFVASKFWAAIHADTVRDCRFRADPRFAVLEPEHSPFWYGTSSGTLNYDIDFLDLVSSGRVRIHRADISHVSHRTIHLVAEDSNTAAGAGYGTVKPAEVPTTELSVDALVAATGYASKPSISFSPATLLGDLGVPATTLDTEQTAFWAKLDAKADGTIRQQFPQLIPGPRRSAVQHSTTPWRLYRGIAPPNLAAAGDRSLVFVGIFSNIANTMRLEVQSLWAAAYLSGKIAHLDDDDDDDSQEEKKGRIYAATALAQRWAMHRAPFGHGAAYPDLVFDQLPYLDLLLHDLGLETRRKPTALRELFEAYSQADYRGIVDEWLAKQA</sequence>
<name>A0AAE0K815_9PEZI</name>
<reference evidence="4" key="1">
    <citation type="journal article" date="2023" name="Mol. Phylogenet. Evol.">
        <title>Genome-scale phylogeny and comparative genomics of the fungal order Sordariales.</title>
        <authorList>
            <person name="Hensen N."/>
            <person name="Bonometti L."/>
            <person name="Westerberg I."/>
            <person name="Brannstrom I.O."/>
            <person name="Guillou S."/>
            <person name="Cros-Aarteil S."/>
            <person name="Calhoun S."/>
            <person name="Haridas S."/>
            <person name="Kuo A."/>
            <person name="Mondo S."/>
            <person name="Pangilinan J."/>
            <person name="Riley R."/>
            <person name="LaButti K."/>
            <person name="Andreopoulos B."/>
            <person name="Lipzen A."/>
            <person name="Chen C."/>
            <person name="Yan M."/>
            <person name="Daum C."/>
            <person name="Ng V."/>
            <person name="Clum A."/>
            <person name="Steindorff A."/>
            <person name="Ohm R.A."/>
            <person name="Martin F."/>
            <person name="Silar P."/>
            <person name="Natvig D.O."/>
            <person name="Lalanne C."/>
            <person name="Gautier V."/>
            <person name="Ament-Velasquez S.L."/>
            <person name="Kruys A."/>
            <person name="Hutchinson M.I."/>
            <person name="Powell A.J."/>
            <person name="Barry K."/>
            <person name="Miller A.N."/>
            <person name="Grigoriev I.V."/>
            <person name="Debuchy R."/>
            <person name="Gladieux P."/>
            <person name="Hiltunen Thoren M."/>
            <person name="Johannesson H."/>
        </authorList>
    </citation>
    <scope>NUCLEOTIDE SEQUENCE</scope>
    <source>
        <strain evidence="4">CBS 958.72</strain>
    </source>
</reference>
<dbReference type="EMBL" id="JAULSN010000005">
    <property type="protein sequence ID" value="KAK3371075.1"/>
    <property type="molecule type" value="Genomic_DNA"/>
</dbReference>
<keyword evidence="1" id="KW-0285">Flavoprotein</keyword>
<keyword evidence="5" id="KW-1185">Reference proteome</keyword>